<dbReference type="EMBL" id="CAMAPF010000066">
    <property type="protein sequence ID" value="CAH9091108.1"/>
    <property type="molecule type" value="Genomic_DNA"/>
</dbReference>
<feature type="compositionally biased region" description="Low complexity" evidence="1">
    <location>
        <begin position="227"/>
        <end position="271"/>
    </location>
</feature>
<feature type="compositionally biased region" description="Low complexity" evidence="1">
    <location>
        <begin position="206"/>
        <end position="219"/>
    </location>
</feature>
<organism evidence="2 3">
    <name type="scientific">Cuscuta epithymum</name>
    <dbReference type="NCBI Taxonomy" id="186058"/>
    <lineage>
        <taxon>Eukaryota</taxon>
        <taxon>Viridiplantae</taxon>
        <taxon>Streptophyta</taxon>
        <taxon>Embryophyta</taxon>
        <taxon>Tracheophyta</taxon>
        <taxon>Spermatophyta</taxon>
        <taxon>Magnoliopsida</taxon>
        <taxon>eudicotyledons</taxon>
        <taxon>Gunneridae</taxon>
        <taxon>Pentapetalae</taxon>
        <taxon>asterids</taxon>
        <taxon>lamiids</taxon>
        <taxon>Solanales</taxon>
        <taxon>Convolvulaceae</taxon>
        <taxon>Cuscuteae</taxon>
        <taxon>Cuscuta</taxon>
        <taxon>Cuscuta subgen. Cuscuta</taxon>
    </lineage>
</organism>
<gene>
    <name evidence="2" type="ORF">CEPIT_LOCUS11543</name>
</gene>
<evidence type="ECO:0000313" key="3">
    <source>
        <dbReference type="Proteomes" id="UP001152523"/>
    </source>
</evidence>
<accession>A0AAV0D262</accession>
<dbReference type="PANTHER" id="PTHR33210">
    <property type="entry name" value="PROTODERMAL FACTOR 1"/>
    <property type="match status" value="1"/>
</dbReference>
<evidence type="ECO:0000313" key="2">
    <source>
        <dbReference type="EMBL" id="CAH9091108.1"/>
    </source>
</evidence>
<sequence>MERRSRHSPLFMWAATTMAALLSQNLVIPVVFAMASSTLNDQKHYYSPTPPKDAGTNNPSPPSYGSGGHQGGGTPSHGTPSNGGGAPSHGTPSHGGGTSSHGTPSHDGGGKNTPSKCRNTPSGGHHHNHHHNPSTPKSPPSGKSGESRPKSPPSGGSGSGGYHNSPPTSPSIDPTPTTPSPPSYTPTPDPPSTPSYTPTPDPPSTPSYTPTPDSPPSGSGSSGQSGGYYNSPPTSPSIDPTPTTPSTPSYTPIPDSPSTPSYTPTPDAPTIDTPPTPIVLSPPFGFQPSTPPFAFDPNSPPFTCDYWRNHPGLIWGLVGFWGTVGGVFGVAGAPGGVASNMNLMQALSNTRNDGLGELYREGTAALLNSMVTKRFPYTTNQVKDSFGAALSSDKAAAAQAKLFKLANEGRRV</sequence>
<evidence type="ECO:0008006" key="4">
    <source>
        <dbReference type="Google" id="ProtNLM"/>
    </source>
</evidence>
<feature type="region of interest" description="Disordered" evidence="1">
    <location>
        <begin position="43"/>
        <end position="285"/>
    </location>
</feature>
<name>A0AAV0D262_9ASTE</name>
<evidence type="ECO:0000256" key="1">
    <source>
        <dbReference type="SAM" id="MobiDB-lite"/>
    </source>
</evidence>
<dbReference type="PANTHER" id="PTHR33210:SF18">
    <property type="entry name" value="PROTODERMAL FACTOR 1"/>
    <property type="match status" value="1"/>
</dbReference>
<dbReference type="PRINTS" id="PR01217">
    <property type="entry name" value="PRICHEXTENSN"/>
</dbReference>
<feature type="compositionally biased region" description="Pro residues" evidence="1">
    <location>
        <begin position="176"/>
        <end position="205"/>
    </location>
</feature>
<keyword evidence="3" id="KW-1185">Reference proteome</keyword>
<feature type="compositionally biased region" description="Low complexity" evidence="1">
    <location>
        <begin position="162"/>
        <end position="175"/>
    </location>
</feature>
<protein>
    <recommendedName>
        <fullName evidence="4">Protodermal factor 1</fullName>
    </recommendedName>
</protein>
<proteinExistence type="predicted"/>
<feature type="compositionally biased region" description="Gly residues" evidence="1">
    <location>
        <begin position="65"/>
        <end position="99"/>
    </location>
</feature>
<dbReference type="AlphaFoldDB" id="A0AAV0D262"/>
<reference evidence="2" key="1">
    <citation type="submission" date="2022-07" db="EMBL/GenBank/DDBJ databases">
        <authorList>
            <person name="Macas J."/>
            <person name="Novak P."/>
            <person name="Neumann P."/>
        </authorList>
    </citation>
    <scope>NUCLEOTIDE SEQUENCE</scope>
</reference>
<dbReference type="Proteomes" id="UP001152523">
    <property type="component" value="Unassembled WGS sequence"/>
</dbReference>
<dbReference type="InterPro" id="IPR039923">
    <property type="entry name" value="Protodermal_1"/>
</dbReference>
<comment type="caution">
    <text evidence="2">The sequence shown here is derived from an EMBL/GenBank/DDBJ whole genome shotgun (WGS) entry which is preliminary data.</text>
</comment>